<reference evidence="2 3" key="1">
    <citation type="submission" date="2018-03" db="EMBL/GenBank/DDBJ databases">
        <title>Draft genome sequence of Rohu Carp (Labeo rohita).</title>
        <authorList>
            <person name="Das P."/>
            <person name="Kushwaha B."/>
            <person name="Joshi C.G."/>
            <person name="Kumar D."/>
            <person name="Nagpure N.S."/>
            <person name="Sahoo L."/>
            <person name="Das S.P."/>
            <person name="Bit A."/>
            <person name="Patnaik S."/>
            <person name="Meher P.K."/>
            <person name="Jayasankar P."/>
            <person name="Koringa P.G."/>
            <person name="Patel N.V."/>
            <person name="Hinsu A.T."/>
            <person name="Kumar R."/>
            <person name="Pandey M."/>
            <person name="Agarwal S."/>
            <person name="Srivastava S."/>
            <person name="Singh M."/>
            <person name="Iquebal M.A."/>
            <person name="Jaiswal S."/>
            <person name="Angadi U.B."/>
            <person name="Kumar N."/>
            <person name="Raza M."/>
            <person name="Shah T.M."/>
            <person name="Rai A."/>
            <person name="Jena J.K."/>
        </authorList>
    </citation>
    <scope>NUCLEOTIDE SEQUENCE [LARGE SCALE GENOMIC DNA]</scope>
    <source>
        <strain evidence="2">DASCIFA01</strain>
        <tissue evidence="2">Testis</tissue>
    </source>
</reference>
<dbReference type="AlphaFoldDB" id="A0A498NL14"/>
<feature type="region of interest" description="Disordered" evidence="1">
    <location>
        <begin position="51"/>
        <end position="78"/>
    </location>
</feature>
<dbReference type="Proteomes" id="UP000290572">
    <property type="component" value="Unassembled WGS sequence"/>
</dbReference>
<evidence type="ECO:0000313" key="3">
    <source>
        <dbReference type="Proteomes" id="UP000290572"/>
    </source>
</evidence>
<protein>
    <submittedName>
        <fullName evidence="2">Uncharacterized protein</fullName>
    </submittedName>
</protein>
<feature type="compositionally biased region" description="Basic and acidic residues" evidence="1">
    <location>
        <begin position="58"/>
        <end position="78"/>
    </location>
</feature>
<sequence length="128" mass="14738">MDNYRLKKSKDFSFCQGRFGTERERGIRKPSRVKRRDAFTEGLENRGLIPRKSALHGRHGERDAADRIEADRQEGELEESVRSALVRHIKRRCHFEPIRARDAAAAQSIPTVRAARSLAVKITTKRPM</sequence>
<comment type="caution">
    <text evidence="2">The sequence shown here is derived from an EMBL/GenBank/DDBJ whole genome shotgun (WGS) entry which is preliminary data.</text>
</comment>
<evidence type="ECO:0000313" key="2">
    <source>
        <dbReference type="EMBL" id="RXN32498.1"/>
    </source>
</evidence>
<proteinExistence type="predicted"/>
<organism evidence="2 3">
    <name type="scientific">Labeo rohita</name>
    <name type="common">Indian major carp</name>
    <name type="synonym">Cyprinus rohita</name>
    <dbReference type="NCBI Taxonomy" id="84645"/>
    <lineage>
        <taxon>Eukaryota</taxon>
        <taxon>Metazoa</taxon>
        <taxon>Chordata</taxon>
        <taxon>Craniata</taxon>
        <taxon>Vertebrata</taxon>
        <taxon>Euteleostomi</taxon>
        <taxon>Actinopterygii</taxon>
        <taxon>Neopterygii</taxon>
        <taxon>Teleostei</taxon>
        <taxon>Ostariophysi</taxon>
        <taxon>Cypriniformes</taxon>
        <taxon>Cyprinidae</taxon>
        <taxon>Labeoninae</taxon>
        <taxon>Labeonini</taxon>
        <taxon>Labeo</taxon>
    </lineage>
</organism>
<gene>
    <name evidence="2" type="ORF">ROHU_016137</name>
</gene>
<keyword evidence="3" id="KW-1185">Reference proteome</keyword>
<name>A0A498NL14_LABRO</name>
<accession>A0A498NL14</accession>
<evidence type="ECO:0000256" key="1">
    <source>
        <dbReference type="SAM" id="MobiDB-lite"/>
    </source>
</evidence>
<dbReference type="EMBL" id="QBIY01011366">
    <property type="protein sequence ID" value="RXN32498.1"/>
    <property type="molecule type" value="Genomic_DNA"/>
</dbReference>